<evidence type="ECO:0000313" key="3">
    <source>
        <dbReference type="Proteomes" id="UP000324800"/>
    </source>
</evidence>
<dbReference type="Proteomes" id="UP000324800">
    <property type="component" value="Unassembled WGS sequence"/>
</dbReference>
<gene>
    <name evidence="2" type="ORF">EZS28_024480</name>
</gene>
<proteinExistence type="predicted"/>
<evidence type="ECO:0000313" key="2">
    <source>
        <dbReference type="EMBL" id="KAA6379997.1"/>
    </source>
</evidence>
<comment type="caution">
    <text evidence="2">The sequence shown here is derived from an EMBL/GenBank/DDBJ whole genome shotgun (WGS) entry which is preliminary data.</text>
</comment>
<dbReference type="EMBL" id="SNRW01008152">
    <property type="protein sequence ID" value="KAA6379997.1"/>
    <property type="molecule type" value="Genomic_DNA"/>
</dbReference>
<reference evidence="2 3" key="1">
    <citation type="submission" date="2019-03" db="EMBL/GenBank/DDBJ databases">
        <title>Single cell metagenomics reveals metabolic interactions within the superorganism composed of flagellate Streblomastix strix and complex community of Bacteroidetes bacteria on its surface.</title>
        <authorList>
            <person name="Treitli S.C."/>
            <person name="Kolisko M."/>
            <person name="Husnik F."/>
            <person name="Keeling P."/>
            <person name="Hampl V."/>
        </authorList>
    </citation>
    <scope>NUCLEOTIDE SEQUENCE [LARGE SCALE GENOMIC DNA]</scope>
    <source>
        <strain evidence="2">ST1C</strain>
    </source>
</reference>
<organism evidence="2 3">
    <name type="scientific">Streblomastix strix</name>
    <dbReference type="NCBI Taxonomy" id="222440"/>
    <lineage>
        <taxon>Eukaryota</taxon>
        <taxon>Metamonada</taxon>
        <taxon>Preaxostyla</taxon>
        <taxon>Oxymonadida</taxon>
        <taxon>Streblomastigidae</taxon>
        <taxon>Streblomastix</taxon>
    </lineage>
</organism>
<feature type="compositionally biased region" description="Basic and acidic residues" evidence="1">
    <location>
        <begin position="94"/>
        <end position="118"/>
    </location>
</feature>
<sequence>MEISGDYKLDPDVLRKACTTLGIWPTIDGFATRTNKQRRRYCSWLSDRNAVKQDCFNMNWSLECFLLHPPIKMILRTLSKIQRDQATASGEGGRYSDSRGSDERELAEASTRESNCHKDDRHWTGEVLLRRMLVRTGLTEQSVEVVIIAMSAETWRKRRAGVHLLKKYMIEKNLSLDDIKEAHPDVTMVNMLTWRNEKGGARCVADMLKIKTHVGVALGMFHNSQDVAKSGIVVAAVKELELSQRSQAKYNRTWNLDLFLMHIGKQG</sequence>
<dbReference type="AlphaFoldDB" id="A0A5J4VC24"/>
<evidence type="ECO:0000256" key="1">
    <source>
        <dbReference type="SAM" id="MobiDB-lite"/>
    </source>
</evidence>
<name>A0A5J4VC24_9EUKA</name>
<feature type="region of interest" description="Disordered" evidence="1">
    <location>
        <begin position="85"/>
        <end position="118"/>
    </location>
</feature>
<dbReference type="OrthoDB" id="10265837at2759"/>
<protein>
    <submittedName>
        <fullName evidence="2">Uncharacterized protein</fullName>
    </submittedName>
</protein>
<accession>A0A5J4VC24</accession>